<dbReference type="eggNOG" id="COG1196">
    <property type="taxonomic scope" value="Bacteria"/>
</dbReference>
<accession>G0VPB4</accession>
<dbReference type="EMBL" id="HE576794">
    <property type="protein sequence ID" value="CCC73292.1"/>
    <property type="molecule type" value="Genomic_DNA"/>
</dbReference>
<dbReference type="SMART" id="SM00974">
    <property type="entry name" value="T5orf172"/>
    <property type="match status" value="1"/>
</dbReference>
<keyword evidence="2" id="KW-0472">Membrane</keyword>
<reference evidence="4 5" key="1">
    <citation type="journal article" date="2011" name="J. Bacteriol.">
        <title>Genome Sequence of the Ruminal Bacterium Megasphaera elsdenii.</title>
        <authorList>
            <person name="Marx H."/>
            <person name="Graf A.B."/>
            <person name="Tatto N."/>
            <person name="Thallinger G.G."/>
            <person name="Mattanovich D."/>
            <person name="Sauer M."/>
        </authorList>
    </citation>
    <scope>NUCLEOTIDE SEQUENCE [LARGE SCALE GENOMIC DNA]</scope>
    <source>
        <strain evidence="4 5">DSM 20460</strain>
    </source>
</reference>
<feature type="transmembrane region" description="Helical" evidence="2">
    <location>
        <begin position="12"/>
        <end position="42"/>
    </location>
</feature>
<dbReference type="InterPro" id="IPR025280">
    <property type="entry name" value="SNIPE"/>
</dbReference>
<feature type="coiled-coil region" evidence="1">
    <location>
        <begin position="58"/>
        <end position="103"/>
    </location>
</feature>
<name>G0VPB4_MEGEL</name>
<keyword evidence="1" id="KW-0175">Coiled coil</keyword>
<dbReference type="Proteomes" id="UP000010111">
    <property type="component" value="Chromosome"/>
</dbReference>
<dbReference type="KEGG" id="med:MELS_1070"/>
<dbReference type="Pfam" id="PF13250">
    <property type="entry name" value="SNIPE"/>
    <property type="match status" value="1"/>
</dbReference>
<dbReference type="Pfam" id="PF13455">
    <property type="entry name" value="MUG113"/>
    <property type="match status" value="1"/>
</dbReference>
<keyword evidence="2" id="KW-1133">Transmembrane helix</keyword>
<evidence type="ECO:0000259" key="3">
    <source>
        <dbReference type="SMART" id="SM00974"/>
    </source>
</evidence>
<dbReference type="STRING" id="1064535.MELS_1070"/>
<sequence>MKLPTNFKEAPLYFSPLFMVILSAFSLAYGIPLIIALVLVYLRHKKYRSIEMTELIQLGDIREKISSEQQHLIDLQEEYSQRVADYNNQYKELENDYKKKEFSLKKRYEDLSHRLAAESKKEQQALDAVCNAVDNALVTSEIDSTLYDQISSDEIKNKLSLFSAEEKDLQKNDGAIIFTGSANEHTKSYLRKQKNQLLRSFNTETDNLIGNVTVRNIDSIRQKIIRSFEAHNKLFSIDNVQLTKAFLKIKLERMSCLYEYQKKLQEEKELFQVRKEQLREEEKVRHEMEMAKKKIEKDEAQFKHEIERTMKYLQKSSMDAEKQLYLDKIKELNEKLEKLTQEKESLAQREANAKAGYVYIISNIGSFGEDVYKIGMTRRLEPMDRIKELSSASVPFEFDVHALIFSDDAPALESLLHQHFRDMEVNKVNHRKEFFKVKLSEIENLVKEKYDKAVTFVEVPKAEEYRETLNIAQSAS</sequence>
<evidence type="ECO:0000256" key="1">
    <source>
        <dbReference type="SAM" id="Coils"/>
    </source>
</evidence>
<feature type="coiled-coil region" evidence="1">
    <location>
        <begin position="261"/>
        <end position="356"/>
    </location>
</feature>
<dbReference type="RefSeq" id="WP_014016026.1">
    <property type="nucleotide sequence ID" value="NC_015873.1"/>
</dbReference>
<dbReference type="GeneID" id="97492033"/>
<evidence type="ECO:0000313" key="4">
    <source>
        <dbReference type="EMBL" id="CCC73292.1"/>
    </source>
</evidence>
<dbReference type="InterPro" id="IPR018306">
    <property type="entry name" value="Phage_T5_Orf172_DNA-bd"/>
</dbReference>
<protein>
    <recommendedName>
        <fullName evidence="3">Bacteriophage T5 Orf172 DNA-binding domain-containing protein</fullName>
    </recommendedName>
</protein>
<evidence type="ECO:0000256" key="2">
    <source>
        <dbReference type="SAM" id="Phobius"/>
    </source>
</evidence>
<dbReference type="AlphaFoldDB" id="G0VPB4"/>
<proteinExistence type="predicted"/>
<feature type="domain" description="Bacteriophage T5 Orf172 DNA-binding" evidence="3">
    <location>
        <begin position="366"/>
        <end position="449"/>
    </location>
</feature>
<evidence type="ECO:0000313" key="5">
    <source>
        <dbReference type="Proteomes" id="UP000010111"/>
    </source>
</evidence>
<keyword evidence="2" id="KW-0812">Transmembrane</keyword>
<gene>
    <name evidence="4" type="ORF">MELS_1070</name>
</gene>
<organism evidence="4 5">
    <name type="scientific">Megasphaera elsdenii DSM 20460</name>
    <dbReference type="NCBI Taxonomy" id="1064535"/>
    <lineage>
        <taxon>Bacteria</taxon>
        <taxon>Bacillati</taxon>
        <taxon>Bacillota</taxon>
        <taxon>Negativicutes</taxon>
        <taxon>Veillonellales</taxon>
        <taxon>Veillonellaceae</taxon>
        <taxon>Megasphaera</taxon>
    </lineage>
</organism>
<dbReference type="HOGENOM" id="CLU_024787_2_1_9"/>
<keyword evidence="5" id="KW-1185">Reference proteome</keyword>